<proteinExistence type="predicted"/>
<accession>A0A521DVR3</accession>
<evidence type="ECO:0008006" key="4">
    <source>
        <dbReference type="Google" id="ProtNLM"/>
    </source>
</evidence>
<sequence>MPPLMTLKFKRGNPKWLKRFPLELIFWIAAMMFLAMAKPAAHPEAIHFTFCPLANLGLSWCPGCGLGRAVTHVLHGNIRESFNYHWLGIPAVLIISYRIVTLAGYERNKLMNKRKEK</sequence>
<keyword evidence="1" id="KW-0472">Membrane</keyword>
<organism evidence="2 3">
    <name type="scientific">Pedobacter westerhofensis</name>
    <dbReference type="NCBI Taxonomy" id="425512"/>
    <lineage>
        <taxon>Bacteria</taxon>
        <taxon>Pseudomonadati</taxon>
        <taxon>Bacteroidota</taxon>
        <taxon>Sphingobacteriia</taxon>
        <taxon>Sphingobacteriales</taxon>
        <taxon>Sphingobacteriaceae</taxon>
        <taxon>Pedobacter</taxon>
    </lineage>
</organism>
<keyword evidence="1" id="KW-1133">Transmembrane helix</keyword>
<dbReference type="InterPro" id="IPR021215">
    <property type="entry name" value="DUF2752"/>
</dbReference>
<reference evidence="2 3" key="1">
    <citation type="submission" date="2017-05" db="EMBL/GenBank/DDBJ databases">
        <authorList>
            <person name="Varghese N."/>
            <person name="Submissions S."/>
        </authorList>
    </citation>
    <scope>NUCLEOTIDE SEQUENCE [LARGE SCALE GENOMIC DNA]</scope>
    <source>
        <strain evidence="2 3">DSM 19036</strain>
    </source>
</reference>
<keyword evidence="3" id="KW-1185">Reference proteome</keyword>
<protein>
    <recommendedName>
        <fullName evidence="4">DUF2752 domain-containing protein</fullName>
    </recommendedName>
</protein>
<evidence type="ECO:0000313" key="2">
    <source>
        <dbReference type="EMBL" id="SMO75735.1"/>
    </source>
</evidence>
<evidence type="ECO:0000313" key="3">
    <source>
        <dbReference type="Proteomes" id="UP000320300"/>
    </source>
</evidence>
<dbReference type="Pfam" id="PF10825">
    <property type="entry name" value="DUF2752"/>
    <property type="match status" value="1"/>
</dbReference>
<dbReference type="EMBL" id="FXTN01000006">
    <property type="protein sequence ID" value="SMO75735.1"/>
    <property type="molecule type" value="Genomic_DNA"/>
</dbReference>
<keyword evidence="1" id="KW-0812">Transmembrane</keyword>
<name>A0A521DVR3_9SPHI</name>
<dbReference type="AlphaFoldDB" id="A0A521DVR3"/>
<dbReference type="Proteomes" id="UP000320300">
    <property type="component" value="Unassembled WGS sequence"/>
</dbReference>
<feature type="transmembrane region" description="Helical" evidence="1">
    <location>
        <begin position="84"/>
        <end position="105"/>
    </location>
</feature>
<gene>
    <name evidence="2" type="ORF">SAMN06265348_106249</name>
</gene>
<feature type="transmembrane region" description="Helical" evidence="1">
    <location>
        <begin position="20"/>
        <end position="37"/>
    </location>
</feature>
<evidence type="ECO:0000256" key="1">
    <source>
        <dbReference type="SAM" id="Phobius"/>
    </source>
</evidence>